<protein>
    <submittedName>
        <fullName evidence="2">Uncharacterized protein</fullName>
    </submittedName>
</protein>
<organism evidence="1 2">
    <name type="scientific">Steinernema glaseri</name>
    <dbReference type="NCBI Taxonomy" id="37863"/>
    <lineage>
        <taxon>Eukaryota</taxon>
        <taxon>Metazoa</taxon>
        <taxon>Ecdysozoa</taxon>
        <taxon>Nematoda</taxon>
        <taxon>Chromadorea</taxon>
        <taxon>Rhabditida</taxon>
        <taxon>Tylenchina</taxon>
        <taxon>Panagrolaimomorpha</taxon>
        <taxon>Strongyloidoidea</taxon>
        <taxon>Steinernematidae</taxon>
        <taxon>Steinernema</taxon>
    </lineage>
</organism>
<name>A0A1I7YYF1_9BILA</name>
<dbReference type="Proteomes" id="UP000095287">
    <property type="component" value="Unplaced"/>
</dbReference>
<accession>A0A1I7YYF1</accession>
<dbReference type="AlphaFoldDB" id="A0A1I7YYF1"/>
<proteinExistence type="predicted"/>
<dbReference type="WBParaSite" id="L893_g21102.t1">
    <property type="protein sequence ID" value="L893_g21102.t1"/>
    <property type="gene ID" value="L893_g21102"/>
</dbReference>
<sequence length="68" mass="8167">MRTFLLRTMVCVLVNHLYDIDCGAFNSYHHNSDLRLPLLEYYIAKSERLQRRDWTCQRIAEIVHVAEE</sequence>
<reference evidence="2" key="1">
    <citation type="submission" date="2016-11" db="UniProtKB">
        <authorList>
            <consortium name="WormBaseParasite"/>
        </authorList>
    </citation>
    <scope>IDENTIFICATION</scope>
</reference>
<evidence type="ECO:0000313" key="1">
    <source>
        <dbReference type="Proteomes" id="UP000095287"/>
    </source>
</evidence>
<evidence type="ECO:0000313" key="2">
    <source>
        <dbReference type="WBParaSite" id="L893_g21102.t1"/>
    </source>
</evidence>
<keyword evidence="1" id="KW-1185">Reference proteome</keyword>